<keyword evidence="2" id="KW-1185">Reference proteome</keyword>
<dbReference type="VEuPathDB" id="FungiDB:yc1106_01478"/>
<sequence length="80" mass="8915">MPLVVPGVQSTGGGSKEEWMNKLMGKKIGDQHDEVTFAKTDLPQEHRVLKPGMMKTMDFKPDRLNIHVDDDGTVKEVTHG</sequence>
<accession>A0A9Q8Z1H1</accession>
<dbReference type="AlphaFoldDB" id="A0A9Q8Z1H1"/>
<name>A0A9Q8Z1H1_CURCL</name>
<evidence type="ECO:0000313" key="2">
    <source>
        <dbReference type="Proteomes" id="UP001056012"/>
    </source>
</evidence>
<dbReference type="EMBL" id="CP089274">
    <property type="protein sequence ID" value="USP74204.1"/>
    <property type="molecule type" value="Genomic_DNA"/>
</dbReference>
<dbReference type="Pfam" id="PF11720">
    <property type="entry name" value="Inhibitor_I78"/>
    <property type="match status" value="1"/>
</dbReference>
<dbReference type="Gene3D" id="3.30.10.10">
    <property type="entry name" value="Trypsin Inhibitor V, subunit A"/>
    <property type="match status" value="1"/>
</dbReference>
<dbReference type="PANTHER" id="PTHR39600:SF1">
    <property type="entry name" value="PEPTIDASE INHIBITOR I78 FAMILY PROTEIN"/>
    <property type="match status" value="1"/>
</dbReference>
<dbReference type="Proteomes" id="UP001056012">
    <property type="component" value="Chromosome 1"/>
</dbReference>
<gene>
    <name evidence="1" type="ORF">yc1106_01478</name>
</gene>
<organism evidence="1 2">
    <name type="scientific">Curvularia clavata</name>
    <dbReference type="NCBI Taxonomy" id="95742"/>
    <lineage>
        <taxon>Eukaryota</taxon>
        <taxon>Fungi</taxon>
        <taxon>Dikarya</taxon>
        <taxon>Ascomycota</taxon>
        <taxon>Pezizomycotina</taxon>
        <taxon>Dothideomycetes</taxon>
        <taxon>Pleosporomycetidae</taxon>
        <taxon>Pleosporales</taxon>
        <taxon>Pleosporineae</taxon>
        <taxon>Pleosporaceae</taxon>
        <taxon>Curvularia</taxon>
    </lineage>
</organism>
<dbReference type="PANTHER" id="PTHR39600">
    <property type="entry name" value="PEPTIDASE INHIBITOR I78 FAMILY PROTEIN"/>
    <property type="match status" value="1"/>
</dbReference>
<proteinExistence type="predicted"/>
<dbReference type="InterPro" id="IPR021719">
    <property type="entry name" value="Prot_inh_I78"/>
</dbReference>
<protein>
    <submittedName>
        <fullName evidence="1">Uncharacterized protein</fullName>
    </submittedName>
</protein>
<reference evidence="1" key="1">
    <citation type="submission" date="2021-12" db="EMBL/GenBank/DDBJ databases">
        <title>Curvularia clavata genome.</title>
        <authorList>
            <person name="Cao Y."/>
        </authorList>
    </citation>
    <scope>NUCLEOTIDE SEQUENCE</scope>
    <source>
        <strain evidence="1">Yc1106</strain>
    </source>
</reference>
<dbReference type="OrthoDB" id="10013825at2759"/>
<evidence type="ECO:0000313" key="1">
    <source>
        <dbReference type="EMBL" id="USP74204.1"/>
    </source>
</evidence>